<reference evidence="1 2" key="1">
    <citation type="journal article" date="2021" name="BMC Biol.">
        <title>Horizontally acquired antibacterial genes associated with adaptive radiation of ladybird beetles.</title>
        <authorList>
            <person name="Li H.S."/>
            <person name="Tang X.F."/>
            <person name="Huang Y.H."/>
            <person name="Xu Z.Y."/>
            <person name="Chen M.L."/>
            <person name="Du X.Y."/>
            <person name="Qiu B.Y."/>
            <person name="Chen P.T."/>
            <person name="Zhang W."/>
            <person name="Slipinski A."/>
            <person name="Escalona H.E."/>
            <person name="Waterhouse R.M."/>
            <person name="Zwick A."/>
            <person name="Pang H."/>
        </authorList>
    </citation>
    <scope>NUCLEOTIDE SEQUENCE [LARGE SCALE GENOMIC DNA]</scope>
    <source>
        <strain evidence="1">SYSU2018</strain>
    </source>
</reference>
<evidence type="ECO:0000313" key="2">
    <source>
        <dbReference type="Proteomes" id="UP001516400"/>
    </source>
</evidence>
<evidence type="ECO:0000313" key="1">
    <source>
        <dbReference type="EMBL" id="KAL3272800.1"/>
    </source>
</evidence>
<comment type="caution">
    <text evidence="1">The sequence shown here is derived from an EMBL/GenBank/DDBJ whole genome shotgun (WGS) entry which is preliminary data.</text>
</comment>
<sequence>MEWPRITCRPVTEKGPNIVHSILGGLSLEFIRDSNIQVNDAFNTFHQNFVDSCLIVFPEREIGNFSSYPKIDWYTEELRDIKNHLDLINELYDRYKTEDLKLLRNQTRLHYKLEMDRAKRKAYNKTILNSSNQQQTMWDIINSRRKPKKA</sequence>
<proteinExistence type="predicted"/>
<gene>
    <name evidence="1" type="ORF">HHI36_014260</name>
</gene>
<keyword evidence="2" id="KW-1185">Reference proteome</keyword>
<organism evidence="1 2">
    <name type="scientific">Cryptolaemus montrouzieri</name>
    <dbReference type="NCBI Taxonomy" id="559131"/>
    <lineage>
        <taxon>Eukaryota</taxon>
        <taxon>Metazoa</taxon>
        <taxon>Ecdysozoa</taxon>
        <taxon>Arthropoda</taxon>
        <taxon>Hexapoda</taxon>
        <taxon>Insecta</taxon>
        <taxon>Pterygota</taxon>
        <taxon>Neoptera</taxon>
        <taxon>Endopterygota</taxon>
        <taxon>Coleoptera</taxon>
        <taxon>Polyphaga</taxon>
        <taxon>Cucujiformia</taxon>
        <taxon>Coccinelloidea</taxon>
        <taxon>Coccinellidae</taxon>
        <taxon>Scymninae</taxon>
        <taxon>Scymnini</taxon>
        <taxon>Cryptolaemus</taxon>
    </lineage>
</organism>
<dbReference type="EMBL" id="JABFTP020000062">
    <property type="protein sequence ID" value="KAL3272800.1"/>
    <property type="molecule type" value="Genomic_DNA"/>
</dbReference>
<accession>A0ABD2N2C3</accession>
<dbReference type="Proteomes" id="UP001516400">
    <property type="component" value="Unassembled WGS sequence"/>
</dbReference>
<name>A0ABD2N2C3_9CUCU</name>
<dbReference type="AlphaFoldDB" id="A0ABD2N2C3"/>
<protein>
    <submittedName>
        <fullName evidence="1">Uncharacterized protein</fullName>
    </submittedName>
</protein>